<evidence type="ECO:0000313" key="3">
    <source>
        <dbReference type="Proteomes" id="UP000469452"/>
    </source>
</evidence>
<evidence type="ECO:0000313" key="2">
    <source>
        <dbReference type="EMBL" id="KAF0710865.1"/>
    </source>
</evidence>
<protein>
    <recommendedName>
        <fullName evidence="4">Myb/SANT-like domain-containing protein</fullName>
    </recommendedName>
</protein>
<dbReference type="Proteomes" id="UP000469452">
    <property type="component" value="Unassembled WGS sequence"/>
</dbReference>
<sequence>AIHFAPDLKVGVLVANALGFLLESIVGGVRPPLFQVAVAVVITAAVVEPVGNFVSDDHPDGTKVLGGVKLAVEEWFLQNAGREHNEVLVGTVVRVHLMGGRVELALVHSFHRLFKYDFESNVSVGYSCGFSGPPNKCTNLDSFVCALVWTTEMVTTLLDKRCDDYGAGFELHRSSAQLSILWGKIALSINVLHGTSVPAVAAKNKYTSLKREFSTIRLAEGATGNAVGVVYPQYWDELVSALGSKDGLGHIDYAFGASLHGEEGDGDGSEGSGDVSAPTTETKRQAVIDAELSRQRAKRPKRMDIGQSLVALGESLAQGMKGMHQPRDDAHGLETSKLLVAIDKLQVAVDQSTSIQSELLNFLRRNN</sequence>
<name>A0A6A4ZGI5_APHAT</name>
<dbReference type="EMBL" id="VJMI01018365">
    <property type="protein sequence ID" value="KAF0710865.1"/>
    <property type="molecule type" value="Genomic_DNA"/>
</dbReference>
<gene>
    <name evidence="2" type="ORF">AaE_012345</name>
</gene>
<evidence type="ECO:0000256" key="1">
    <source>
        <dbReference type="SAM" id="MobiDB-lite"/>
    </source>
</evidence>
<proteinExistence type="predicted"/>
<reference evidence="2 3" key="1">
    <citation type="submission" date="2019-06" db="EMBL/GenBank/DDBJ databases">
        <title>Genomics analysis of Aphanomyces spp. identifies a new class of oomycete effector associated with host adaptation.</title>
        <authorList>
            <person name="Gaulin E."/>
        </authorList>
    </citation>
    <scope>NUCLEOTIDE SEQUENCE [LARGE SCALE GENOMIC DNA]</scope>
    <source>
        <strain evidence="2 3">E</strain>
    </source>
</reference>
<feature type="region of interest" description="Disordered" evidence="1">
    <location>
        <begin position="262"/>
        <end position="284"/>
    </location>
</feature>
<dbReference type="AlphaFoldDB" id="A0A6A4ZGI5"/>
<evidence type="ECO:0008006" key="4">
    <source>
        <dbReference type="Google" id="ProtNLM"/>
    </source>
</evidence>
<organism evidence="2 3">
    <name type="scientific">Aphanomyces astaci</name>
    <name type="common">Crayfish plague agent</name>
    <dbReference type="NCBI Taxonomy" id="112090"/>
    <lineage>
        <taxon>Eukaryota</taxon>
        <taxon>Sar</taxon>
        <taxon>Stramenopiles</taxon>
        <taxon>Oomycota</taxon>
        <taxon>Saprolegniomycetes</taxon>
        <taxon>Saprolegniales</taxon>
        <taxon>Verrucalvaceae</taxon>
        <taxon>Aphanomyces</taxon>
    </lineage>
</organism>
<comment type="caution">
    <text evidence="2">The sequence shown here is derived from an EMBL/GenBank/DDBJ whole genome shotgun (WGS) entry which is preliminary data.</text>
</comment>
<feature type="non-terminal residue" evidence="2">
    <location>
        <position position="1"/>
    </location>
</feature>
<dbReference type="VEuPathDB" id="FungiDB:H257_01574"/>
<accession>A0A6A4ZGI5</accession>